<sequence>MKTIIFFLLFFLTCTSNAHNLTEKLNDFFKKTFPHKKNVTVIIRTPLKKNFFCEKPVFSFPNNLNRLGLTHILLICGKKHHYLKVEFQQKGKYIVANRKIPRGTKITESDLKVEIGQLENLPYNTCIHKKDVINKVNLRDIFPLQPITSFIIRPFWTVRINQSIKIIIRGENFFISSQATSLSNGSENERIRIKTKNGKIITGIVNKNGEVIVSL</sequence>
<dbReference type="Proteomes" id="UP000298773">
    <property type="component" value="Chromosome"/>
</dbReference>
<proteinExistence type="inferred from homology"/>
<dbReference type="Pfam" id="PF13144">
    <property type="entry name" value="ChapFlgA"/>
    <property type="match status" value="1"/>
</dbReference>
<accession>A0A4D6YBK7</accession>
<evidence type="ECO:0000259" key="8">
    <source>
        <dbReference type="SMART" id="SM00858"/>
    </source>
</evidence>
<evidence type="ECO:0000256" key="4">
    <source>
        <dbReference type="ARBA" id="ARBA00022729"/>
    </source>
</evidence>
<feature type="domain" description="SAF" evidence="8">
    <location>
        <begin position="91"/>
        <end position="153"/>
    </location>
</feature>
<keyword evidence="4 7" id="KW-0732">Signal</keyword>
<evidence type="ECO:0000256" key="3">
    <source>
        <dbReference type="ARBA" id="ARBA00014754"/>
    </source>
</evidence>
<evidence type="ECO:0000256" key="6">
    <source>
        <dbReference type="ARBA" id="ARBA00025643"/>
    </source>
</evidence>
<reference evidence="9 10" key="1">
    <citation type="submission" date="2018-12" db="EMBL/GenBank/DDBJ databases">
        <authorList>
            <person name="Chong R.A."/>
        </authorList>
    </citation>
    <scope>NUCLEOTIDE SEQUENCE [LARGE SCALE GENOMIC DNA]</scope>
    <source>
        <strain evidence="9 10">Hta</strain>
    </source>
</reference>
<dbReference type="GO" id="GO:0042597">
    <property type="term" value="C:periplasmic space"/>
    <property type="evidence" value="ECO:0007669"/>
    <property type="project" value="UniProtKB-SubCell"/>
</dbReference>
<feature type="signal peptide" evidence="7">
    <location>
        <begin position="1"/>
        <end position="18"/>
    </location>
</feature>
<name>A0A4D6YBK7_9GAMM</name>
<evidence type="ECO:0000256" key="1">
    <source>
        <dbReference type="ARBA" id="ARBA00004418"/>
    </source>
</evidence>
<dbReference type="SMART" id="SM00858">
    <property type="entry name" value="SAF"/>
    <property type="match status" value="1"/>
</dbReference>
<keyword evidence="9" id="KW-0282">Flagellum</keyword>
<dbReference type="CDD" id="cd11614">
    <property type="entry name" value="SAF_CpaB_FlgA_like"/>
    <property type="match status" value="1"/>
</dbReference>
<dbReference type="InterPro" id="IPR017585">
    <property type="entry name" value="SAF_FlgA"/>
</dbReference>
<feature type="chain" id="PRO_5021040674" description="Flagella basal body P-ring formation protein FlgA" evidence="7">
    <location>
        <begin position="19"/>
        <end position="215"/>
    </location>
</feature>
<gene>
    <name evidence="9" type="primary">flgA</name>
    <name evidence="9" type="ORF">D9V69_01675</name>
</gene>
<dbReference type="AlphaFoldDB" id="A0A4D6YBK7"/>
<dbReference type="InterPro" id="IPR013974">
    <property type="entry name" value="SAF"/>
</dbReference>
<dbReference type="InterPro" id="IPR039246">
    <property type="entry name" value="Flagellar_FlgA"/>
</dbReference>
<dbReference type="NCBIfam" id="TIGR03170">
    <property type="entry name" value="flgA_cterm"/>
    <property type="match status" value="1"/>
</dbReference>
<evidence type="ECO:0000313" key="10">
    <source>
        <dbReference type="Proteomes" id="UP000298773"/>
    </source>
</evidence>
<dbReference type="EMBL" id="CP034873">
    <property type="protein sequence ID" value="QCI21885.1"/>
    <property type="molecule type" value="Genomic_DNA"/>
</dbReference>
<evidence type="ECO:0000256" key="5">
    <source>
        <dbReference type="ARBA" id="ARBA00022764"/>
    </source>
</evidence>
<keyword evidence="9" id="KW-0969">Cilium</keyword>
<comment type="subcellular location">
    <subcellularLocation>
        <location evidence="1 7">Periplasm</location>
    </subcellularLocation>
</comment>
<organism evidence="9 10">
    <name type="scientific">Buchnera aphidicola</name>
    <name type="common">Hyadaphis tataricae</name>
    <dbReference type="NCBI Taxonomy" id="1241859"/>
    <lineage>
        <taxon>Bacteria</taxon>
        <taxon>Pseudomonadati</taxon>
        <taxon>Pseudomonadota</taxon>
        <taxon>Gammaproteobacteria</taxon>
        <taxon>Enterobacterales</taxon>
        <taxon>Erwiniaceae</taxon>
        <taxon>Buchnera</taxon>
    </lineage>
</organism>
<keyword evidence="9" id="KW-0966">Cell projection</keyword>
<dbReference type="Gene3D" id="3.90.1210.10">
    <property type="entry name" value="Antifreeze-like/N-acetylneuraminic acid synthase C-terminal domain"/>
    <property type="match status" value="1"/>
</dbReference>
<comment type="similarity">
    <text evidence="2 7">Belongs to the FlgA family.</text>
</comment>
<dbReference type="PANTHER" id="PTHR36307">
    <property type="entry name" value="FLAGELLA BASAL BODY P-RING FORMATION PROTEIN FLGA"/>
    <property type="match status" value="1"/>
</dbReference>
<dbReference type="GO" id="GO:0044780">
    <property type="term" value="P:bacterial-type flagellum assembly"/>
    <property type="evidence" value="ECO:0007669"/>
    <property type="project" value="InterPro"/>
</dbReference>
<keyword evidence="7" id="KW-1005">Bacterial flagellum biogenesis</keyword>
<evidence type="ECO:0000256" key="7">
    <source>
        <dbReference type="RuleBase" id="RU362063"/>
    </source>
</evidence>
<dbReference type="OrthoDB" id="7065435at2"/>
<reference evidence="9 10" key="2">
    <citation type="submission" date="2019-05" db="EMBL/GenBank/DDBJ databases">
        <title>Genome evolution of the obligate endosymbiont Buchnera aphidicola.</title>
        <authorList>
            <person name="Moran N.A."/>
        </authorList>
    </citation>
    <scope>NUCLEOTIDE SEQUENCE [LARGE SCALE GENOMIC DNA]</scope>
    <source>
        <strain evidence="9 10">Hta</strain>
    </source>
</reference>
<evidence type="ECO:0000256" key="2">
    <source>
        <dbReference type="ARBA" id="ARBA00010474"/>
    </source>
</evidence>
<dbReference type="PANTHER" id="PTHR36307:SF1">
    <property type="entry name" value="FLAGELLA BASAL BODY P-RING FORMATION PROTEIN FLGA"/>
    <property type="match status" value="1"/>
</dbReference>
<evidence type="ECO:0000313" key="9">
    <source>
        <dbReference type="EMBL" id="QCI21885.1"/>
    </source>
</evidence>
<dbReference type="Gene3D" id="2.30.30.760">
    <property type="match status" value="1"/>
</dbReference>
<comment type="function">
    <text evidence="6 7">Involved in the assembly process of the P-ring formation. It may associate with FlgF on the rod constituting a structure essential for the P-ring assembly or may act as a modulator protein for the P-ring assembly.</text>
</comment>
<keyword evidence="5 7" id="KW-0574">Periplasm</keyword>
<protein>
    <recommendedName>
        <fullName evidence="3 7">Flagella basal body P-ring formation protein FlgA</fullName>
    </recommendedName>
</protein>